<proteinExistence type="inferred from homology"/>
<evidence type="ECO:0000256" key="2">
    <source>
        <dbReference type="ARBA" id="ARBA00004642"/>
    </source>
</evidence>
<dbReference type="GO" id="GO:0005730">
    <property type="term" value="C:nucleolus"/>
    <property type="evidence" value="ECO:0007669"/>
    <property type="project" value="UniProtKB-SubCell"/>
</dbReference>
<dbReference type="CDD" id="cd00009">
    <property type="entry name" value="AAA"/>
    <property type="match status" value="1"/>
</dbReference>
<dbReference type="GO" id="GO:0016887">
    <property type="term" value="F:ATP hydrolysis activity"/>
    <property type="evidence" value="ECO:0007669"/>
    <property type="project" value="InterPro"/>
</dbReference>
<dbReference type="InterPro" id="IPR025662">
    <property type="entry name" value="Sigma_54_int_dom_ATP-bd_1"/>
</dbReference>
<evidence type="ECO:0000256" key="4">
    <source>
        <dbReference type="ARBA" id="ARBA00017143"/>
    </source>
</evidence>
<organism evidence="11 12">
    <name type="scientific">Parascaris univalens</name>
    <name type="common">Nematode worm</name>
    <dbReference type="NCBI Taxonomy" id="6257"/>
    <lineage>
        <taxon>Eukaryota</taxon>
        <taxon>Metazoa</taxon>
        <taxon>Ecdysozoa</taxon>
        <taxon>Nematoda</taxon>
        <taxon>Chromadorea</taxon>
        <taxon>Rhabditida</taxon>
        <taxon>Spirurina</taxon>
        <taxon>Ascaridomorpha</taxon>
        <taxon>Ascaridoidea</taxon>
        <taxon>Ascarididae</taxon>
        <taxon>Parascaris</taxon>
    </lineage>
</organism>
<reference evidence="12" key="1">
    <citation type="submission" date="2022-11" db="UniProtKB">
        <authorList>
            <consortium name="WormBaseParasite"/>
        </authorList>
    </citation>
    <scope>IDENTIFICATION</scope>
</reference>
<keyword evidence="11" id="KW-1185">Reference proteome</keyword>
<dbReference type="PROSITE" id="PS00675">
    <property type="entry name" value="SIGMA54_INTERACT_1"/>
    <property type="match status" value="1"/>
</dbReference>
<feature type="compositionally biased region" description="Basic residues" evidence="9">
    <location>
        <begin position="1"/>
        <end position="13"/>
    </location>
</feature>
<dbReference type="WBParaSite" id="PgB17_g010_t06">
    <property type="protein sequence ID" value="PgB17_g010_t06"/>
    <property type="gene ID" value="PgB17_g010"/>
</dbReference>
<feature type="domain" description="AAA+ ATPase" evidence="10">
    <location>
        <begin position="64"/>
        <end position="211"/>
    </location>
</feature>
<evidence type="ECO:0000256" key="8">
    <source>
        <dbReference type="ARBA" id="ARBA00023242"/>
    </source>
</evidence>
<feature type="compositionally biased region" description="Basic and acidic residues" evidence="9">
    <location>
        <begin position="3675"/>
        <end position="3696"/>
    </location>
</feature>
<dbReference type="PANTHER" id="PTHR48103">
    <property type="entry name" value="MIDASIN-RELATED"/>
    <property type="match status" value="1"/>
</dbReference>
<dbReference type="FunFam" id="3.40.50.300:FF:000142">
    <property type="entry name" value="Midasin"/>
    <property type="match status" value="2"/>
</dbReference>
<dbReference type="PANTHER" id="PTHR48103:SF2">
    <property type="entry name" value="MIDASIN"/>
    <property type="match status" value="1"/>
</dbReference>
<evidence type="ECO:0000256" key="5">
    <source>
        <dbReference type="ARBA" id="ARBA00022741"/>
    </source>
</evidence>
<keyword evidence="5" id="KW-0547">Nucleotide-binding</keyword>
<dbReference type="Pfam" id="PF17865">
    <property type="entry name" value="AAA_lid_5"/>
    <property type="match status" value="1"/>
</dbReference>
<dbReference type="InterPro" id="IPR003593">
    <property type="entry name" value="AAA+_ATPase"/>
</dbReference>
<feature type="domain" description="AAA+ ATPase" evidence="10">
    <location>
        <begin position="376"/>
        <end position="628"/>
    </location>
</feature>
<evidence type="ECO:0000256" key="6">
    <source>
        <dbReference type="ARBA" id="ARBA00022840"/>
    </source>
</evidence>
<dbReference type="GO" id="GO:0000055">
    <property type="term" value="P:ribosomal large subunit export from nucleus"/>
    <property type="evidence" value="ECO:0007669"/>
    <property type="project" value="TreeGrafter"/>
</dbReference>
<feature type="compositionally biased region" description="Basic and acidic residues" evidence="9">
    <location>
        <begin position="23"/>
        <end position="32"/>
    </location>
</feature>
<keyword evidence="6" id="KW-0067">ATP-binding</keyword>
<accession>A0A914ZRX8</accession>
<dbReference type="SUPFAM" id="SSF52540">
    <property type="entry name" value="P-loop containing nucleoside triphosphate hydrolases"/>
    <property type="match status" value="6"/>
</dbReference>
<dbReference type="FunFam" id="3.40.50.300:FF:001384">
    <property type="entry name" value="Midasin"/>
    <property type="match status" value="1"/>
</dbReference>
<evidence type="ECO:0000256" key="1">
    <source>
        <dbReference type="ARBA" id="ARBA00004604"/>
    </source>
</evidence>
<evidence type="ECO:0000256" key="9">
    <source>
        <dbReference type="SAM" id="MobiDB-lite"/>
    </source>
</evidence>
<dbReference type="InterPro" id="IPR027417">
    <property type="entry name" value="P-loop_NTPase"/>
</dbReference>
<dbReference type="InterPro" id="IPR011704">
    <property type="entry name" value="ATPase_dyneun-rel_AAA"/>
</dbReference>
<dbReference type="Pfam" id="PF17867">
    <property type="entry name" value="AAA_lid_7"/>
    <property type="match status" value="3"/>
</dbReference>
<evidence type="ECO:0000313" key="11">
    <source>
        <dbReference type="Proteomes" id="UP000887569"/>
    </source>
</evidence>
<dbReference type="Gene3D" id="3.40.50.300">
    <property type="entry name" value="P-loop containing nucleotide triphosphate hydrolases"/>
    <property type="match status" value="6"/>
</dbReference>
<dbReference type="GO" id="GO:0000027">
    <property type="term" value="P:ribosomal large subunit assembly"/>
    <property type="evidence" value="ECO:0007669"/>
    <property type="project" value="TreeGrafter"/>
</dbReference>
<dbReference type="Pfam" id="PF07728">
    <property type="entry name" value="AAA_5"/>
    <property type="match status" value="5"/>
</dbReference>
<protein>
    <recommendedName>
        <fullName evidence="4">Midasin</fullName>
    </recommendedName>
</protein>
<feature type="region of interest" description="Disordered" evidence="9">
    <location>
        <begin position="3637"/>
        <end position="3696"/>
    </location>
</feature>
<keyword evidence="8" id="KW-0539">Nucleus</keyword>
<feature type="region of interest" description="Disordered" evidence="9">
    <location>
        <begin position="1"/>
        <end position="41"/>
    </location>
</feature>
<dbReference type="GO" id="GO:0005524">
    <property type="term" value="F:ATP binding"/>
    <property type="evidence" value="ECO:0007669"/>
    <property type="project" value="UniProtKB-KW"/>
</dbReference>
<sequence length="3696" mass="417467">MSKGHKNRKRKADRRISCGESSDDGKRTRNDGESIEEQESNHTAVDCIPTRMAFREQIEVGMRTRCFVLLKGPIGCGKTCLVREIASIMKLPLSIFQMGDQVDSKTLYGSFQCAEIPGEFIWKPSSFTEVIRKPGIVLLEDIDCASVDLISAVIDLCERRWARINAGEVVEMHPEASIVATLRTSSSGGSSMAADAMVLLSSIRLHVTLPPFSEEELRRIICVKYGRVAAVARKLIVIFDEVVAVNAEIRQHSRRMLTSTDLFRACERLQHVTDLADNIAILGELSDVWALHCASFDDLMQLSQIISKQLSVSREQLEYYLNLRMPSISVEREHFTCGRAKVKVSKQTDAQSKRSLLGVTRDVCQLMERVAVCIDRNEPVLLVGETGVGKTSVVQSIAAHANVTLRVVNLSQHSDSSDLIGGYKPVSLNNMLQPLKSCYDQLFLECFDVQRNAKFLSKCEKCLKAGRYADFASIMSEIARRAIMMPSKADWHPRWANVLVRAERLKQAVMKTALPFAYVRGVVAEAVERGDWLLVDEINLAPSECIDAIVHVMDDATTRNSKFRLFACMNPATDTGKRNLPEGVRTRFTEIFVRETTDMNQLSIIGHTYLPALEARRLNSVLELYRALREMLPGKYSLRTLCRALSLASANLFGGEVRSLCESISMSFLNDMDAQNRSKVEKMIAKCVGKVPGNPIPKPPTPSLNGRDYINVEGYWVEAGIEQPKEDPHYVCTASVKRHLADLARIVCSGRYPVLLEGETSAGKTAMITHLARITGNTLVRINNHEHTDLQEYIGSYAPDAYGRLTFVEGALLKAVRAGHWVILDELNLAPTDVIEALNRLLDENRELFVSELNEAVKAHPSFRLFATQNPVSAYAGRKRLSRALISRFVVLRFDHLPFDELAQMVVARCAVAPSSAHKMVSVLCDLRAQRSLMGVFSARDGLMTLRDVFRWAKRLALSDQTDWQQCLADQGFFLLAARCRNVVDESLVKATLEKHLKRTISAERLFAMDSVYMPSNIRNGDLTDCDIELTSTMRRMIVLCAQAWRCNEPVLMVGDTGCGKTTVADIIAKGKLLSVNCHERTETSDFLGSLRPIGDGTFRWVDGIVVEAMKEGRPLLIDEISLAADSVLERLNPLLEPSRLLLLTDAGTVAEQVEAKDGFNIVATMNPGGDYGKKELSKALRNRFTEFWCPSELNADDMKSIILRRMRYWTPREKMPSKECIATCLVQFVTWFSSNYSHIFRCRISIRDVVAATELFVSCVDRAGSVSRAFYHAISATILDALGAVPTRMSFDRLALVDDSIRELNAIMRRELQLGFEEVGESFSVTIHGSSDEGFIVSDFVIPFGPLRPSMPATFTFEAPTCKRNVYRLARALSINKPILMEGAPGCGKSSTVVALAAATGHPLTRLNLSDQTDLSDLFGSDVPIVLEDGSASFAWKDGPVLNAIKNGHWILLDEMNLASQSVLEGLNACLDHRRQLFIAELNRTFEVGAGSGRSRFFACQNPRKQGGNRRALPKSFVNRFTSIYAEDLTADDERIIIGKCFSRDLDEDVIAQMVAVKETIVHEISTDGHFASDGAPFEFNLRDLLRWAELTVKSKDIAYAFDLIFVRRLRTPEDRRKMRNIFVEKFGLQCLPSIASISISRSRIRIGKVELSRMDSHMSSQRYLLSSQLTLLEHLAICVHMNWLTLLVGKTNIGKASIVQILADLTGTKLYTMRLTSETDALELLGSFEQVTDYVDLAKVKNGCARLLSNHKGLRDAVLKCEDSLALRLSLQSAAYLVDGETATHLNGYVEALYRNTMRFEWVNSNFLDAYANGYWILVENVNCCSAAVLDRLNTCLESNGTLILSERGDSEQSISAHPNFRVFFTMDPANGSISRAMRNRSIELFISPEENGWYHRASDILSIVSPEQSDEHLMKAFRFVLDAGVHLTPEQLLQLKVLLQGMPLEQVLKAVNVKGVNYMEVDSESAGSGSLLRYPLVSDGLLTTLDDWKCAVWKMVCTDGDLLLGAVWCLLSATPHRIISGKLRSTFPSDYVLLSGLMDIIQSNRFDDEFLPFDERFEGPLALRLADRIADFSLEDKIILRAFNIWIWAQMKAIKSEDGSAACFSTAFLKKEILIDELPSECVRYVSGFIDELLHLFPNSYCNLPCSFNLLIESAWNVLLFVRTACEKLHNRTGCASMHIAWQRLSGTFAVLPFSSANLKHLTDRLSDSWSIVNEVELSRFLDFYKERRIVEPFKDRESWLQASKFIDEVKREPMDTKLPHAAKGCEQSARKEKLMESAFQGALKMTSDIFGSFALLKREDSREAVTEVCGHMTLRPIVLQRIGAFDWKDERWSRIAHWLTFLSDDFAVNEFPIAFKNIDLSRCCLGTELMINVWRSLHFDASLRAVTLDEFGNFASERDRFSFLLWKLAPHLGGLNEIIRQRLTSVLSHLGALIGSDEPIDASTSTQSLTKQLLPTGLALMRLATPVSNMVDPVISEELTYFYLKRKLDLINTQLSIVQRYQSVMSGQDALMLYAKSRHPLMAALNTSHREITDEMNAYTEKLRGFRPSYNDFTRVALEMSSFLRMTIEWCGNVSVEFSGWENRSCEQLEMKKAQFESFLVSAITFCNRVINEYSAYPDVVQPFLLGVHAVMLSISYLRSEIAAVMNVRRLMFEYSIPPSFKLELDTYTKNEQLLNWCLSEKSIMPKRLQLSLVYSGIRQSGNMAVVHLCTSWIEREWSKWYEKNTQREEKSFVYRKSGKKSEQVDEESLEVLEIFPDYSSWSEEGVEEVAVKGEGNAVREELLGEEDLANLLREFLQPRNGDLGDTYLPLMWLIDATAGSFTIDINVDTALIVSHLVMLKNLGETAHERVIDVYKANSPKELLRCVEAINKLNGRLETLREEWPEMTVIGDILQVSERILKSVSTLSQMQFAALLERLLSEAEHWEKIADRKHSISNELNVLREILVDWRKMEVLCWSELLQRVQRCCGDEALLISWPLFDALKNTERRNEDVLAMSIEWIQHSTLLDFDARLISLRLLARYAHLSSRVEKEQLAKQILSTAAYFDQYFKIILSRFETLKSPIETQLREFVKIVKYNDLNLWSVKLSAQKAHQQLFRIVKQFKLCGNEPIAPLIDDLLPVPEVNDDNTVTWNVEEVNDCDEALVKRASQVAREVAERLHAEFSTNDLNELLELTVDCDQLIRKEIVYEGEEEEKEKQQARALDERQKAISLLFKRCAEFGIRFRRGLLVDAEEMTATSVTGIVGNDCLLRKLVRQSAASRSTVLKSLHKPNKQLSVHTISRLKGITEFTLKEMLAFNADLSLRDETTSRMQSALRMLRIHAENIQNTDSECIDHQQWYSSLRLIKLESLEKLRLLVSIMISKLECAPREQYAEYSEMYEISALTDTPLSKLHAQDPEYSVVKSRVESARSSIERMVRAVDDALATCEGCEEIVVWKRDEMCALSDLLRMEGEPLCSNFVELTQWMNDECVEAIALTQRVMNLCHFTVVDIGAEHSNDHCHPSFESLLLTLQYAYKRTLNMAKAESESNQVTVQVLDRIRSIMSIARSANFEKSLDALWALCSHISRGCTLKEDLEKAISLTSSLLSVFHLLFNGIERFMLQFALYYLHFESIAVQLLRKGYVNAIPKLEEQSEGKDGKLMASDEPAGMGDAQGDHDVGDEMDEMGQIEGLKGESEHEGEKSERQRDEDKPI</sequence>
<evidence type="ECO:0000256" key="3">
    <source>
        <dbReference type="ARBA" id="ARBA00007188"/>
    </source>
</evidence>
<name>A0A914ZRX8_PARUN</name>
<feature type="domain" description="AAA+ ATPase" evidence="10">
    <location>
        <begin position="750"/>
        <end position="895"/>
    </location>
</feature>
<evidence type="ECO:0000256" key="7">
    <source>
        <dbReference type="ARBA" id="ARBA00023186"/>
    </source>
</evidence>
<evidence type="ECO:0000259" key="10">
    <source>
        <dbReference type="SMART" id="SM00382"/>
    </source>
</evidence>
<comment type="similarity">
    <text evidence="3">Belongs to the midasin family.</text>
</comment>
<dbReference type="SMART" id="SM00382">
    <property type="entry name" value="AAA"/>
    <property type="match status" value="5"/>
</dbReference>
<dbReference type="GO" id="GO:0030687">
    <property type="term" value="C:preribosome, large subunit precursor"/>
    <property type="evidence" value="ECO:0007669"/>
    <property type="project" value="TreeGrafter"/>
</dbReference>
<feature type="domain" description="AAA+ ATPase" evidence="10">
    <location>
        <begin position="1376"/>
        <end position="1543"/>
    </location>
</feature>
<evidence type="ECO:0000313" key="12">
    <source>
        <dbReference type="WBParaSite" id="PgB17_g010_t06"/>
    </source>
</evidence>
<comment type="subcellular location">
    <subcellularLocation>
        <location evidence="1">Nucleus</location>
        <location evidence="1">Nucleolus</location>
    </subcellularLocation>
    <subcellularLocation>
        <location evidence="2">Nucleus</location>
        <location evidence="2">Nucleoplasm</location>
    </subcellularLocation>
</comment>
<feature type="domain" description="AAA+ ATPase" evidence="10">
    <location>
        <begin position="1047"/>
        <end position="1195"/>
    </location>
</feature>
<dbReference type="InterPro" id="IPR040848">
    <property type="entry name" value="AAA_lid_7"/>
</dbReference>
<dbReference type="InterPro" id="IPR041190">
    <property type="entry name" value="Midasin_AAA_lid_5"/>
</dbReference>
<dbReference type="GO" id="GO:0005654">
    <property type="term" value="C:nucleoplasm"/>
    <property type="evidence" value="ECO:0007669"/>
    <property type="project" value="UniProtKB-SubCell"/>
</dbReference>
<keyword evidence="7" id="KW-0143">Chaperone</keyword>
<dbReference type="Proteomes" id="UP000887569">
    <property type="component" value="Unplaced"/>
</dbReference>